<evidence type="ECO:0000256" key="1">
    <source>
        <dbReference type="SAM" id="Phobius"/>
    </source>
</evidence>
<keyword evidence="1" id="KW-1133">Transmembrane helix</keyword>
<feature type="transmembrane region" description="Helical" evidence="1">
    <location>
        <begin position="120"/>
        <end position="141"/>
    </location>
</feature>
<feature type="transmembrane region" description="Helical" evidence="1">
    <location>
        <begin position="67"/>
        <end position="85"/>
    </location>
</feature>
<gene>
    <name evidence="2" type="ORF">BU202_06880</name>
</gene>
<dbReference type="EMBL" id="MSJM01000005">
    <property type="protein sequence ID" value="OLF47747.1"/>
    <property type="molecule type" value="Genomic_DNA"/>
</dbReference>
<keyword evidence="1" id="KW-0472">Membrane</keyword>
<evidence type="ECO:0000313" key="3">
    <source>
        <dbReference type="Proteomes" id="UP000186890"/>
    </source>
</evidence>
<organism evidence="2 3">
    <name type="scientific">Streptococcus cuniculi</name>
    <dbReference type="NCBI Taxonomy" id="1432788"/>
    <lineage>
        <taxon>Bacteria</taxon>
        <taxon>Bacillati</taxon>
        <taxon>Bacillota</taxon>
        <taxon>Bacilli</taxon>
        <taxon>Lactobacillales</taxon>
        <taxon>Streptococcaceae</taxon>
        <taxon>Streptococcus</taxon>
    </lineage>
</organism>
<sequence length="150" mass="17340">MDYLLFLVLSVGTLVLLFLANHFVRDFSPEQRALRETGYRYAMLVMISLMLGFAVFDDLLSYRETLVSIACIGGAVVENYCIWVGAYRPASEPPRSVWHEVLGNGLLVLLWLVLPSDPFIKWIQILLWGSFLFSHLGKYYWEQWKVKTES</sequence>
<reference evidence="3" key="1">
    <citation type="submission" date="2016-12" db="EMBL/GenBank/DDBJ databases">
        <authorList>
            <person name="Gulvik C.A."/>
        </authorList>
    </citation>
    <scope>NUCLEOTIDE SEQUENCE [LARGE SCALE GENOMIC DNA]</scope>
    <source>
        <strain evidence="3">NED12-00049-6B</strain>
    </source>
</reference>
<comment type="caution">
    <text evidence="2">The sequence shown here is derived from an EMBL/GenBank/DDBJ whole genome shotgun (WGS) entry which is preliminary data.</text>
</comment>
<feature type="transmembrane region" description="Helical" evidence="1">
    <location>
        <begin position="6"/>
        <end position="25"/>
    </location>
</feature>
<evidence type="ECO:0000313" key="2">
    <source>
        <dbReference type="EMBL" id="OLF47747.1"/>
    </source>
</evidence>
<proteinExistence type="predicted"/>
<protein>
    <submittedName>
        <fullName evidence="2">Uncharacterized protein</fullName>
    </submittedName>
</protein>
<feature type="transmembrane region" description="Helical" evidence="1">
    <location>
        <begin position="37"/>
        <end position="55"/>
    </location>
</feature>
<dbReference type="AlphaFoldDB" id="A0A1Q8E7I4"/>
<dbReference type="Proteomes" id="UP000186890">
    <property type="component" value="Unassembled WGS sequence"/>
</dbReference>
<keyword evidence="1" id="KW-0812">Transmembrane</keyword>
<accession>A0A1Q8E7I4</accession>
<keyword evidence="3" id="KW-1185">Reference proteome</keyword>
<feature type="transmembrane region" description="Helical" evidence="1">
    <location>
        <begin position="97"/>
        <end position="114"/>
    </location>
</feature>
<name>A0A1Q8E7I4_9STRE</name>
<dbReference type="RefSeq" id="WP_075105054.1">
    <property type="nucleotide sequence ID" value="NZ_MSJM01000005.1"/>
</dbReference>